<gene>
    <name evidence="7" type="ORF">NZH93_07695</name>
</gene>
<comment type="caution">
    <text evidence="7">The sequence shown here is derived from an EMBL/GenBank/DDBJ whole genome shotgun (WGS) entry which is preliminary data.</text>
</comment>
<dbReference type="Gene3D" id="3.60.120.10">
    <property type="entry name" value="Anthranilate synthase"/>
    <property type="match status" value="1"/>
</dbReference>
<dbReference type="AlphaFoldDB" id="A0A9X2VHH0"/>
<dbReference type="SUPFAM" id="SSF56322">
    <property type="entry name" value="ADC synthase"/>
    <property type="match status" value="1"/>
</dbReference>
<evidence type="ECO:0000313" key="7">
    <source>
        <dbReference type="EMBL" id="MCS7476733.1"/>
    </source>
</evidence>
<evidence type="ECO:0000256" key="1">
    <source>
        <dbReference type="ARBA" id="ARBA00012266"/>
    </source>
</evidence>
<dbReference type="PANTHER" id="PTHR11236:SF49">
    <property type="entry name" value="ANTHRANILATE SYNTHASE COMPONENT 1"/>
    <property type="match status" value="1"/>
</dbReference>
<dbReference type="InterPro" id="IPR017926">
    <property type="entry name" value="GATASE"/>
</dbReference>
<evidence type="ECO:0000313" key="8">
    <source>
        <dbReference type="Proteomes" id="UP001141259"/>
    </source>
</evidence>
<dbReference type="Gene3D" id="3.40.50.880">
    <property type="match status" value="1"/>
</dbReference>
<dbReference type="InterPro" id="IPR029062">
    <property type="entry name" value="Class_I_gatase-like"/>
</dbReference>
<dbReference type="Proteomes" id="UP001141259">
    <property type="component" value="Unassembled WGS sequence"/>
</dbReference>
<dbReference type="Pfam" id="PF00117">
    <property type="entry name" value="GATase"/>
    <property type="match status" value="1"/>
</dbReference>
<feature type="compositionally biased region" description="Low complexity" evidence="4">
    <location>
        <begin position="386"/>
        <end position="402"/>
    </location>
</feature>
<dbReference type="PRINTS" id="PR00097">
    <property type="entry name" value="ANTSNTHASEII"/>
</dbReference>
<dbReference type="EMBL" id="JANYMP010000003">
    <property type="protein sequence ID" value="MCS7476733.1"/>
    <property type="molecule type" value="Genomic_DNA"/>
</dbReference>
<organism evidence="7 8">
    <name type="scientific">Umezawaea endophytica</name>
    <dbReference type="NCBI Taxonomy" id="1654476"/>
    <lineage>
        <taxon>Bacteria</taxon>
        <taxon>Bacillati</taxon>
        <taxon>Actinomycetota</taxon>
        <taxon>Actinomycetes</taxon>
        <taxon>Pseudonocardiales</taxon>
        <taxon>Pseudonocardiaceae</taxon>
        <taxon>Umezawaea</taxon>
    </lineage>
</organism>
<dbReference type="PROSITE" id="PS51273">
    <property type="entry name" value="GATASE_TYPE_1"/>
    <property type="match status" value="1"/>
</dbReference>
<dbReference type="InterPro" id="IPR005801">
    <property type="entry name" value="ADC_synthase"/>
</dbReference>
<dbReference type="PANTHER" id="PTHR11236">
    <property type="entry name" value="AMINOBENZOATE/ANTHRANILATE SYNTHASE"/>
    <property type="match status" value="1"/>
</dbReference>
<feature type="domain" description="Glutamine amidotransferase" evidence="5">
    <location>
        <begin position="452"/>
        <end position="612"/>
    </location>
</feature>
<evidence type="ECO:0000259" key="6">
    <source>
        <dbReference type="Pfam" id="PF00425"/>
    </source>
</evidence>
<evidence type="ECO:0000256" key="4">
    <source>
        <dbReference type="SAM" id="MobiDB-lite"/>
    </source>
</evidence>
<dbReference type="Pfam" id="PF00425">
    <property type="entry name" value="Chorismate_bind"/>
    <property type="match status" value="1"/>
</dbReference>
<feature type="region of interest" description="Disordered" evidence="4">
    <location>
        <begin position="383"/>
        <end position="412"/>
    </location>
</feature>
<evidence type="ECO:0000256" key="2">
    <source>
        <dbReference type="ARBA" id="ARBA00023239"/>
    </source>
</evidence>
<reference evidence="7" key="1">
    <citation type="submission" date="2022-08" db="EMBL/GenBank/DDBJ databases">
        <authorList>
            <person name="Tistechok S."/>
            <person name="Samborskyy M."/>
            <person name="Roman I."/>
        </authorList>
    </citation>
    <scope>NUCLEOTIDE SEQUENCE</scope>
    <source>
        <strain evidence="7">DSM 103496</strain>
    </source>
</reference>
<sequence>MATPRTDHEVSALLARLTTANGPAFALLDRGGDGVDVLVGSTVTVRSTADIPVGPGGSLAVLPFRQLAERGLPCRDDGTPLRVLVAEERHSVPKDALERLLPGEPAVVDAGFDEDDAAYADLVERVAAEELGHGGVTHCLLRRGFTARLVIPGPTAALALLGNLLRGERGAHWTFAVHEGGPTGRALVGAPPQGQVSLRNGAATTHPTCGTYRYPTTGPTVAGVVDFLRDAKESDELAATVDAELAALCALDPDEVRVDGPRLLTMSRLAHTGCTLHAFGTFDARQVLAGTMFAPTAIGTPVAGALRVITDREPEGRGYYGGAAALFEPDGTLDAATLIRTADLDNTGLLRISVGATVSTDSSPTAESAETRAKLEALLTALGHNPTKTQPTTAPKTPALADPPRDRDAATTSPFTTAPVVEELALRRKRFGAHWTSPPSPAATDRGPLLVVDLGDPAAATLAHLARLCGWRPVVREIADVGDLTGTVLLGPGPGRGDDAGSVAARAVVRAALGRGVEVCGVGLGFQVLACVLGFRIGGPRRASGVVRVVDVFGIPNTVVPRNAFAVAGQVAGVDVCRDEPSGEVLALRTAGARGVQFRPESVLAVDGLRAVDDLLRPTDH</sequence>
<comment type="catalytic activity">
    <reaction evidence="3">
        <text>chorismate + L-glutamine = anthranilate + pyruvate + L-glutamate + H(+)</text>
        <dbReference type="Rhea" id="RHEA:21732"/>
        <dbReference type="ChEBI" id="CHEBI:15361"/>
        <dbReference type="ChEBI" id="CHEBI:15378"/>
        <dbReference type="ChEBI" id="CHEBI:16567"/>
        <dbReference type="ChEBI" id="CHEBI:29748"/>
        <dbReference type="ChEBI" id="CHEBI:29985"/>
        <dbReference type="ChEBI" id="CHEBI:58359"/>
        <dbReference type="EC" id="4.1.3.27"/>
    </reaction>
</comment>
<feature type="domain" description="Chorismate-utilising enzyme C-terminal" evidence="6">
    <location>
        <begin position="118"/>
        <end position="374"/>
    </location>
</feature>
<accession>A0A9X2VHH0</accession>
<dbReference type="EC" id="4.1.3.27" evidence="1"/>
<dbReference type="SUPFAM" id="SSF52317">
    <property type="entry name" value="Class I glutamine amidotransferase-like"/>
    <property type="match status" value="1"/>
</dbReference>
<dbReference type="RefSeq" id="WP_259622249.1">
    <property type="nucleotide sequence ID" value="NZ_JANYMP010000003.1"/>
</dbReference>
<dbReference type="GO" id="GO:0000162">
    <property type="term" value="P:L-tryptophan biosynthetic process"/>
    <property type="evidence" value="ECO:0007669"/>
    <property type="project" value="TreeGrafter"/>
</dbReference>
<dbReference type="InterPro" id="IPR019999">
    <property type="entry name" value="Anth_synth_I-like"/>
</dbReference>
<protein>
    <recommendedName>
        <fullName evidence="1">anthranilate synthase</fullName>
        <ecNumber evidence="1">4.1.3.27</ecNumber>
    </recommendedName>
</protein>
<name>A0A9X2VHH0_9PSEU</name>
<keyword evidence="2" id="KW-0456">Lyase</keyword>
<evidence type="ECO:0000259" key="5">
    <source>
        <dbReference type="Pfam" id="PF00117"/>
    </source>
</evidence>
<dbReference type="InterPro" id="IPR015890">
    <property type="entry name" value="Chorismate_C"/>
</dbReference>
<keyword evidence="8" id="KW-1185">Reference proteome</keyword>
<proteinExistence type="predicted"/>
<dbReference type="GO" id="GO:0004049">
    <property type="term" value="F:anthranilate synthase activity"/>
    <property type="evidence" value="ECO:0007669"/>
    <property type="project" value="UniProtKB-EC"/>
</dbReference>
<evidence type="ECO:0000256" key="3">
    <source>
        <dbReference type="ARBA" id="ARBA00047683"/>
    </source>
</evidence>